<sequence length="399" mass="44846">MLVNADLHVHSCFSMASSKDMVINNIAPQAKLKGLQLVGTGDGFHNGWLDIIEESTTYSGDGIYSKADCDFILTSEVEGLNRIHHLFILPNIEIAREISKKLISKNINSDGRARVKMSGAELLELGHEYGCLVGPAHAFTPWTGMYKSFDSIYDCYGGLKADFVELGLSADTDMADTIKELKDFPFLTNSDAHSPWPHRIGREFNQIDMDDVSFSSLKKAFEKKTIKANYGLIANLGKYHMTACTKCYKFVDPLLAKEKKMKCECKGTIKKGVDFRIKEIADWDLPHHPDHRPPYIHLMPLAEIISMVYETGVTTKTVQNIWHDLIKKLGNEIEILLKINLDEIAKIDENIKKAIESFRNKGLHIVPGGGGKYGEISLDKPLEEREVLKKEKLVSLDDF</sequence>
<dbReference type="PATRIC" id="fig|49547.3.peg.1145"/>
<evidence type="ECO:0000313" key="1">
    <source>
        <dbReference type="EMBL" id="KZX12315.1"/>
    </source>
</evidence>
<accession>A0A162FFF8</accession>
<reference evidence="1 2" key="1">
    <citation type="submission" date="2016-04" db="EMBL/GenBank/DDBJ databases">
        <title>Genome sequence of Methanobrevibacter curvatus DSM 11111.</title>
        <authorList>
            <person name="Poehlein A."/>
            <person name="Seedorf H."/>
            <person name="Daniel R."/>
        </authorList>
    </citation>
    <scope>NUCLEOTIDE SEQUENCE [LARGE SCALE GENOMIC DNA]</scope>
    <source>
        <strain evidence="1 2">DSM 11111</strain>
    </source>
</reference>
<dbReference type="InterPro" id="IPR016195">
    <property type="entry name" value="Pol/histidinol_Pase-like"/>
</dbReference>
<dbReference type="AlphaFoldDB" id="A0A162FFF8"/>
<dbReference type="Proteomes" id="UP000077245">
    <property type="component" value="Unassembled WGS sequence"/>
</dbReference>
<dbReference type="PANTHER" id="PTHR40084">
    <property type="entry name" value="PHOSPHOHYDROLASE, PHP FAMILY"/>
    <property type="match status" value="1"/>
</dbReference>
<organism evidence="1 2">
    <name type="scientific">Methanobrevibacter curvatus</name>
    <dbReference type="NCBI Taxonomy" id="49547"/>
    <lineage>
        <taxon>Archaea</taxon>
        <taxon>Methanobacteriati</taxon>
        <taxon>Methanobacteriota</taxon>
        <taxon>Methanomada group</taxon>
        <taxon>Methanobacteria</taxon>
        <taxon>Methanobacteriales</taxon>
        <taxon>Methanobacteriaceae</taxon>
        <taxon>Methanobrevibacter</taxon>
    </lineage>
</organism>
<dbReference type="Gene3D" id="3.20.20.140">
    <property type="entry name" value="Metal-dependent hydrolases"/>
    <property type="match status" value="1"/>
</dbReference>
<dbReference type="RefSeq" id="WP_067091224.1">
    <property type="nucleotide sequence ID" value="NZ_LWMV01000169.1"/>
</dbReference>
<keyword evidence="2" id="KW-1185">Reference proteome</keyword>
<proteinExistence type="predicted"/>
<protein>
    <submittedName>
        <fullName evidence="1">PHP domain protein</fullName>
    </submittedName>
</protein>
<evidence type="ECO:0000313" key="2">
    <source>
        <dbReference type="Proteomes" id="UP000077245"/>
    </source>
</evidence>
<dbReference type="CDD" id="cd19067">
    <property type="entry name" value="PfuEndoQ-like"/>
    <property type="match status" value="1"/>
</dbReference>
<name>A0A162FFF8_9EURY</name>
<dbReference type="STRING" id="49547.MBCUR_10720"/>
<dbReference type="EMBL" id="LWMV01000169">
    <property type="protein sequence ID" value="KZX12315.1"/>
    <property type="molecule type" value="Genomic_DNA"/>
</dbReference>
<dbReference type="NCBIfam" id="TIGR00375">
    <property type="entry name" value="TIGR00375 family protein"/>
    <property type="match status" value="1"/>
</dbReference>
<comment type="caution">
    <text evidence="1">The sequence shown here is derived from an EMBL/GenBank/DDBJ whole genome shotgun (WGS) entry which is preliminary data.</text>
</comment>
<dbReference type="InterPro" id="IPR005287">
    <property type="entry name" value="CHP00375"/>
</dbReference>
<dbReference type="SUPFAM" id="SSF89550">
    <property type="entry name" value="PHP domain-like"/>
    <property type="match status" value="1"/>
</dbReference>
<dbReference type="OrthoDB" id="114814at2157"/>
<gene>
    <name evidence="1" type="ORF">MBCUR_10720</name>
</gene>
<dbReference type="PANTHER" id="PTHR40084:SF1">
    <property type="entry name" value="PHOSPHOTRANSFERASE"/>
    <property type="match status" value="1"/>
</dbReference>